<gene>
    <name evidence="2" type="ORF">POM88_008730</name>
</gene>
<feature type="region of interest" description="Disordered" evidence="1">
    <location>
        <begin position="404"/>
        <end position="430"/>
    </location>
</feature>
<reference evidence="2" key="2">
    <citation type="submission" date="2023-05" db="EMBL/GenBank/DDBJ databases">
        <authorList>
            <person name="Schelkunov M.I."/>
        </authorList>
    </citation>
    <scope>NUCLEOTIDE SEQUENCE</scope>
    <source>
        <strain evidence="2">Hsosn_3</strain>
        <tissue evidence="2">Leaf</tissue>
    </source>
</reference>
<feature type="region of interest" description="Disordered" evidence="1">
    <location>
        <begin position="1"/>
        <end position="28"/>
    </location>
</feature>
<dbReference type="EMBL" id="JAUIZM010000002">
    <property type="protein sequence ID" value="KAK1398867.1"/>
    <property type="molecule type" value="Genomic_DNA"/>
</dbReference>
<dbReference type="InterPro" id="IPR012340">
    <property type="entry name" value="NA-bd_OB-fold"/>
</dbReference>
<reference evidence="2" key="1">
    <citation type="submission" date="2023-02" db="EMBL/GenBank/DDBJ databases">
        <title>Genome of toxic invasive species Heracleum sosnowskyi carries increased number of genes despite the absence of recent whole-genome duplications.</title>
        <authorList>
            <person name="Schelkunov M."/>
            <person name="Shtratnikova V."/>
            <person name="Makarenko M."/>
            <person name="Klepikova A."/>
            <person name="Omelchenko D."/>
            <person name="Novikova G."/>
            <person name="Obukhova E."/>
            <person name="Bogdanov V."/>
            <person name="Penin A."/>
            <person name="Logacheva M."/>
        </authorList>
    </citation>
    <scope>NUCLEOTIDE SEQUENCE</scope>
    <source>
        <strain evidence="2">Hsosn_3</strain>
        <tissue evidence="2">Leaf</tissue>
    </source>
</reference>
<dbReference type="Proteomes" id="UP001237642">
    <property type="component" value="Unassembled WGS sequence"/>
</dbReference>
<accession>A0AAD8N7J7</accession>
<dbReference type="Gene3D" id="2.40.50.140">
    <property type="entry name" value="Nucleic acid-binding proteins"/>
    <property type="match status" value="2"/>
</dbReference>
<comment type="caution">
    <text evidence="2">The sequence shown here is derived from an EMBL/GenBank/DDBJ whole genome shotgun (WGS) entry which is preliminary data.</text>
</comment>
<dbReference type="SUPFAM" id="SSF50249">
    <property type="entry name" value="Nucleic acid-binding proteins"/>
    <property type="match status" value="2"/>
</dbReference>
<sequence>MVEDTNRNFRRFTSEDLVDQGPKGRKVAKKRRRLVNEENGNPNVHVTTTNRFPNLTPFSTGSTPGRTDLHFPARGVLRSPLSEITTSSTNNVTKQCPNTSAMLFPTQMLQQSSKSINLCRGEEDVIGFVKFDDPEINHFVNKFGLPQKQFKFEITDGRTTVKVTFWDALAELLEKSLTDELEVPLIMIIASARVGCWQEEIDISNVPATMFYLNYPHHSVHEMRELASQPMFADLFLRSHNSNILKLYSATDIQHFGTEYVESQVMCELKIMYVEPTEKWYIYICTSCYREIENDNGSFKCIICARNVPYPDKKFQIFTVCSDESGQIEVMLTDREIRKIFSLNVFEVETLPRGENNFPLLLRTMEKQDYTLKILIKQANVDKLIKYYQTTDIFFGKYGDDNEEDVQNTPGTSSSGKEIQGSSSSYHLDGLSQLNFRSPSLH</sequence>
<dbReference type="AlphaFoldDB" id="A0AAD8N7J7"/>
<proteinExistence type="predicted"/>
<protein>
    <recommendedName>
        <fullName evidence="4">Replication factor A C-terminal domain-containing protein</fullName>
    </recommendedName>
</protein>
<organism evidence="2 3">
    <name type="scientific">Heracleum sosnowskyi</name>
    <dbReference type="NCBI Taxonomy" id="360622"/>
    <lineage>
        <taxon>Eukaryota</taxon>
        <taxon>Viridiplantae</taxon>
        <taxon>Streptophyta</taxon>
        <taxon>Embryophyta</taxon>
        <taxon>Tracheophyta</taxon>
        <taxon>Spermatophyta</taxon>
        <taxon>Magnoliopsida</taxon>
        <taxon>eudicotyledons</taxon>
        <taxon>Gunneridae</taxon>
        <taxon>Pentapetalae</taxon>
        <taxon>asterids</taxon>
        <taxon>campanulids</taxon>
        <taxon>Apiales</taxon>
        <taxon>Apiaceae</taxon>
        <taxon>Apioideae</taxon>
        <taxon>apioid superclade</taxon>
        <taxon>Tordylieae</taxon>
        <taxon>Tordyliinae</taxon>
        <taxon>Heracleum</taxon>
    </lineage>
</organism>
<evidence type="ECO:0000256" key="1">
    <source>
        <dbReference type="SAM" id="MobiDB-lite"/>
    </source>
</evidence>
<keyword evidence="3" id="KW-1185">Reference proteome</keyword>
<feature type="compositionally biased region" description="Low complexity" evidence="1">
    <location>
        <begin position="413"/>
        <end position="425"/>
    </location>
</feature>
<name>A0AAD8N7J7_9APIA</name>
<evidence type="ECO:0008006" key="4">
    <source>
        <dbReference type="Google" id="ProtNLM"/>
    </source>
</evidence>
<evidence type="ECO:0000313" key="2">
    <source>
        <dbReference type="EMBL" id="KAK1398867.1"/>
    </source>
</evidence>
<evidence type="ECO:0000313" key="3">
    <source>
        <dbReference type="Proteomes" id="UP001237642"/>
    </source>
</evidence>